<dbReference type="eggNOG" id="arCOG01658">
    <property type="taxonomic scope" value="Archaea"/>
</dbReference>
<accession>M0NDV1</accession>
<dbReference type="GO" id="GO:0047617">
    <property type="term" value="F:fatty acyl-CoA hydrolase activity"/>
    <property type="evidence" value="ECO:0007669"/>
    <property type="project" value="TreeGrafter"/>
</dbReference>
<dbReference type="AlphaFoldDB" id="M0NDV1"/>
<dbReference type="PANTHER" id="PTHR10824">
    <property type="entry name" value="ACYL-COENZYME A THIOESTERASE-RELATED"/>
    <property type="match status" value="1"/>
</dbReference>
<dbReference type="Proteomes" id="UP000011680">
    <property type="component" value="Unassembled WGS sequence"/>
</dbReference>
<dbReference type="InterPro" id="IPR006862">
    <property type="entry name" value="Thio_Ohase/aa_AcTrfase"/>
</dbReference>
<evidence type="ECO:0000259" key="1">
    <source>
        <dbReference type="Pfam" id="PF04775"/>
    </source>
</evidence>
<dbReference type="Gene3D" id="2.60.40.2240">
    <property type="entry name" value="Acyl-CoA thioester hydrolase/BAAT N-terminal domain"/>
    <property type="match status" value="1"/>
</dbReference>
<dbReference type="OrthoDB" id="205226at2157"/>
<dbReference type="PANTHER" id="PTHR10824:SF4">
    <property type="entry name" value="ACYL-COENZYME A THIOESTERASE 1-LIKE"/>
    <property type="match status" value="1"/>
</dbReference>
<dbReference type="GO" id="GO:0006637">
    <property type="term" value="P:acyl-CoA metabolic process"/>
    <property type="evidence" value="ECO:0007669"/>
    <property type="project" value="TreeGrafter"/>
</dbReference>
<gene>
    <name evidence="2" type="ORF">C451_04606</name>
</gene>
<keyword evidence="3" id="KW-1185">Reference proteome</keyword>
<evidence type="ECO:0000313" key="2">
    <source>
        <dbReference type="EMBL" id="EMA56001.1"/>
    </source>
</evidence>
<dbReference type="PATRIC" id="fig|1227457.3.peg.830"/>
<proteinExistence type="predicted"/>
<sequence>MRTADMAPSHVVKSSSDVDADIQKVFFDESINIRIVGLEPNQRVTLRASMPLDGNTWESQTVFRASEDGVVDTASQAPVEGAYDTADPMGPFWSMQPVSDRSAYVENEYVRDTTAALTIETDGKTFGSTEVKRVFTASGVTRSSIHEDGLVAEFYRPAGVGPHPGIIRFVLSLFEIDLFVRCILSQETFE</sequence>
<dbReference type="GO" id="GO:0006631">
    <property type="term" value="P:fatty acid metabolic process"/>
    <property type="evidence" value="ECO:0007669"/>
    <property type="project" value="TreeGrafter"/>
</dbReference>
<dbReference type="EMBL" id="AOMF01000100">
    <property type="protein sequence ID" value="EMA56001.1"/>
    <property type="molecule type" value="Genomic_DNA"/>
</dbReference>
<reference evidence="2 3" key="1">
    <citation type="journal article" date="2014" name="PLoS Genet.">
        <title>Phylogenetically driven sequencing of extremely halophilic archaea reveals strategies for static and dynamic osmo-response.</title>
        <authorList>
            <person name="Becker E.A."/>
            <person name="Seitzer P.M."/>
            <person name="Tritt A."/>
            <person name="Larsen D."/>
            <person name="Krusor M."/>
            <person name="Yao A.I."/>
            <person name="Wu D."/>
            <person name="Madern D."/>
            <person name="Eisen J.A."/>
            <person name="Darling A.E."/>
            <person name="Facciotti M.T."/>
        </authorList>
    </citation>
    <scope>NUCLEOTIDE SEQUENCE [LARGE SCALE GENOMIC DNA]</scope>
    <source>
        <strain evidence="2 3">JCM 13552</strain>
    </source>
</reference>
<feature type="domain" description="Acyl-CoA thioester hydrolase/bile acid-CoA amino acid N-acetyltransferase" evidence="1">
    <location>
        <begin position="28"/>
        <end position="147"/>
    </location>
</feature>
<organism evidence="2 3">
    <name type="scientific">Halococcus thailandensis JCM 13552</name>
    <dbReference type="NCBI Taxonomy" id="1227457"/>
    <lineage>
        <taxon>Archaea</taxon>
        <taxon>Methanobacteriati</taxon>
        <taxon>Methanobacteriota</taxon>
        <taxon>Stenosarchaea group</taxon>
        <taxon>Halobacteria</taxon>
        <taxon>Halobacteriales</taxon>
        <taxon>Halococcaceae</taxon>
        <taxon>Halococcus</taxon>
    </lineage>
</organism>
<comment type="caution">
    <text evidence="2">The sequence shown here is derived from an EMBL/GenBank/DDBJ whole genome shotgun (WGS) entry which is preliminary data.</text>
</comment>
<dbReference type="STRING" id="1227457.C451_04606"/>
<dbReference type="InterPro" id="IPR042490">
    <property type="entry name" value="Thio_Ohase/BAAT_N"/>
</dbReference>
<name>M0NDV1_9EURY</name>
<keyword evidence="2" id="KW-0378">Hydrolase</keyword>
<dbReference type="Pfam" id="PF04775">
    <property type="entry name" value="Bile_Hydr_Trans"/>
    <property type="match status" value="1"/>
</dbReference>
<protein>
    <submittedName>
        <fullName evidence="2">Alpha/beta fold family hydrolase</fullName>
    </submittedName>
</protein>
<evidence type="ECO:0000313" key="3">
    <source>
        <dbReference type="Proteomes" id="UP000011680"/>
    </source>
</evidence>